<accession>A0AAU7KGR0</accession>
<name>A0AAU7KGR0_9GAMM</name>
<dbReference type="Gene3D" id="2.160.20.10">
    <property type="entry name" value="Single-stranded right-handed beta-helix, Pectin lyase-like"/>
    <property type="match status" value="2"/>
</dbReference>
<reference evidence="2" key="1">
    <citation type="submission" date="2022-06" db="EMBL/GenBank/DDBJ databases">
        <title>A novel DMS-producing enzyme.</title>
        <authorList>
            <person name="Zhang Y."/>
        </authorList>
    </citation>
    <scope>NUCLEOTIDE SEQUENCE</scope>
    <source>
        <strain evidence="2">RT37</strain>
    </source>
</reference>
<dbReference type="AlphaFoldDB" id="A0AAU7KGR0"/>
<dbReference type="InterPro" id="IPR006626">
    <property type="entry name" value="PbH1"/>
</dbReference>
<gene>
    <name evidence="2" type="ORF">NFG58_20095</name>
</gene>
<dbReference type="SMART" id="SM00722">
    <property type="entry name" value="CASH"/>
    <property type="match status" value="2"/>
</dbReference>
<dbReference type="InterPro" id="IPR011050">
    <property type="entry name" value="Pectin_lyase_fold/virulence"/>
</dbReference>
<dbReference type="SMART" id="SM00710">
    <property type="entry name" value="PbH1"/>
    <property type="match status" value="9"/>
</dbReference>
<dbReference type="SUPFAM" id="SSF51126">
    <property type="entry name" value="Pectin lyase-like"/>
    <property type="match status" value="1"/>
</dbReference>
<proteinExistence type="predicted"/>
<organism evidence="2">
    <name type="scientific">Halomonas sp. RT37</name>
    <dbReference type="NCBI Taxonomy" id="2950872"/>
    <lineage>
        <taxon>Bacteria</taxon>
        <taxon>Pseudomonadati</taxon>
        <taxon>Pseudomonadota</taxon>
        <taxon>Gammaproteobacteria</taxon>
        <taxon>Oceanospirillales</taxon>
        <taxon>Halomonadaceae</taxon>
        <taxon>Halomonas</taxon>
    </lineage>
</organism>
<dbReference type="InterPro" id="IPR007742">
    <property type="entry name" value="NosD_dom"/>
</dbReference>
<evidence type="ECO:0000259" key="1">
    <source>
        <dbReference type="SMART" id="SM00722"/>
    </source>
</evidence>
<evidence type="ECO:0000313" key="2">
    <source>
        <dbReference type="EMBL" id="XBO70871.1"/>
    </source>
</evidence>
<feature type="domain" description="Carbohydrate-binding/sugar hydrolysis" evidence="1">
    <location>
        <begin position="215"/>
        <end position="391"/>
    </location>
</feature>
<dbReference type="InterPro" id="IPR012334">
    <property type="entry name" value="Pectin_lyas_fold"/>
</dbReference>
<dbReference type="RefSeq" id="WP_348827234.1">
    <property type="nucleotide sequence ID" value="NZ_CP098827.1"/>
</dbReference>
<sequence>MFRALSFPAGGSASSRATPMALALTAGLALLAILSPSEVLGAELKVTAGTPLKRWVEQAEPNDILRLAPGHYTTGPVIIDKPLSLVADGAGVVIDGGGSGTLLTLRSPGISLSGLTLQHWGADLTAMDAGVHVERTAHGASIERCRLSGPGFGIWLDGVDDARVLDNQIRGDTRVRSQDRGNGMQLFNARRALVSGNDIRQVRDGVYIDTSSDSVIDGNLLEDLRYGVHYMYAHDNSVTNNLTRHTRTGYALMQSRGLTVRANRSIEDRNYGILMNNITESRIIDNDIIGVRQARDAHDRGLVSGGDGKAIFVYNAQFNVIRGNRLEDSDIGLHLTAGSEDNRISGNALIHNRRQVKYVATRQQEWSEHGRGNYWSDYLGWDLDEDGIGDTRYQPNDAMDQLLWRHPEAKVLMASPAVLALRWVQRAFPVFRPAGVSDSAPLMTPSRPRSATRTSYP</sequence>
<dbReference type="InterPro" id="IPR026464">
    <property type="entry name" value="NosD_copper_fam"/>
</dbReference>
<feature type="domain" description="Carbohydrate-binding/sugar hydrolysis" evidence="1">
    <location>
        <begin position="65"/>
        <end position="209"/>
    </location>
</feature>
<protein>
    <submittedName>
        <fullName evidence="2">Nitrous oxide reductase family maturation protein NosD</fullName>
    </submittedName>
</protein>
<dbReference type="EMBL" id="CP098827">
    <property type="protein sequence ID" value="XBO70871.1"/>
    <property type="molecule type" value="Genomic_DNA"/>
</dbReference>
<dbReference type="NCBIfam" id="TIGR04247">
    <property type="entry name" value="NosD_copper_fam"/>
    <property type="match status" value="1"/>
</dbReference>
<dbReference type="Pfam" id="PF05048">
    <property type="entry name" value="NosD"/>
    <property type="match status" value="1"/>
</dbReference>
<dbReference type="InterPro" id="IPR006633">
    <property type="entry name" value="Carb-bd_sugar_hydrolysis-dom"/>
</dbReference>